<gene>
    <name evidence="11" type="ORF">BCR38DRAFT_322108</name>
</gene>
<proteinExistence type="inferred from homology"/>
<dbReference type="PANTHER" id="PTHR18829:SF0">
    <property type="entry name" value="PROTEIN YAE1 HOMOLOG"/>
    <property type="match status" value="1"/>
</dbReference>
<dbReference type="InParanoid" id="A0A1Y2E938"/>
<feature type="non-terminal residue" evidence="11">
    <location>
        <position position="204"/>
    </location>
</feature>
<keyword evidence="9" id="KW-0539">Nucleus</keyword>
<dbReference type="GO" id="GO:0005634">
    <property type="term" value="C:nucleus"/>
    <property type="evidence" value="ECO:0007669"/>
    <property type="project" value="UniProtKB-SubCell"/>
</dbReference>
<dbReference type="GO" id="GO:0005737">
    <property type="term" value="C:cytoplasm"/>
    <property type="evidence" value="ECO:0007669"/>
    <property type="project" value="UniProtKB-SubCell"/>
</dbReference>
<dbReference type="Pfam" id="PF09811">
    <property type="entry name" value="Yae1_N"/>
    <property type="match status" value="1"/>
</dbReference>
<protein>
    <recommendedName>
        <fullName evidence="7">Protein YAE1</fullName>
    </recommendedName>
    <alternativeName>
        <fullName evidence="6">Protein yae1</fullName>
    </alternativeName>
</protein>
<dbReference type="RefSeq" id="XP_040717999.1">
    <property type="nucleotide sequence ID" value="XM_040854777.1"/>
</dbReference>
<evidence type="ECO:0000256" key="4">
    <source>
        <dbReference type="ARBA" id="ARBA00007096"/>
    </source>
</evidence>
<comment type="function">
    <text evidence="1">The complex LTO1:YAE1 may function as a target specific adapter that probably recruits apo-RPLI1 to the cytosolic iron-sulfur protein assembly (CIA) complex machinery. May be required for biogenesis of the large ribosomal subunit and initiation of translation.</text>
</comment>
<comment type="subunit">
    <text evidence="5">May form a complex with LTO1.</text>
</comment>
<keyword evidence="8" id="KW-0963">Cytoplasm</keyword>
<dbReference type="GeneID" id="63770989"/>
<evidence type="ECO:0000256" key="1">
    <source>
        <dbReference type="ARBA" id="ARBA00003836"/>
    </source>
</evidence>
<evidence type="ECO:0000259" key="10">
    <source>
        <dbReference type="Pfam" id="PF09811"/>
    </source>
</evidence>
<comment type="subcellular location">
    <subcellularLocation>
        <location evidence="3">Cytoplasm</location>
    </subcellularLocation>
    <subcellularLocation>
        <location evidence="2">Nucleus</location>
    </subcellularLocation>
</comment>
<dbReference type="OrthoDB" id="20086at2759"/>
<evidence type="ECO:0000313" key="11">
    <source>
        <dbReference type="EMBL" id="ORY67375.1"/>
    </source>
</evidence>
<comment type="similarity">
    <text evidence="4">Belongs to the YAE1 family.</text>
</comment>
<dbReference type="InterPro" id="IPR019191">
    <property type="entry name" value="Essential_protein_Yae1_N"/>
</dbReference>
<dbReference type="EMBL" id="MCFJ01000004">
    <property type="protein sequence ID" value="ORY67375.1"/>
    <property type="molecule type" value="Genomic_DNA"/>
</dbReference>
<comment type="caution">
    <text evidence="11">The sequence shown here is derived from an EMBL/GenBank/DDBJ whole genome shotgun (WGS) entry which is preliminary data.</text>
</comment>
<name>A0A1Y2E938_9PEZI</name>
<evidence type="ECO:0000256" key="3">
    <source>
        <dbReference type="ARBA" id="ARBA00004496"/>
    </source>
</evidence>
<dbReference type="PANTHER" id="PTHR18829">
    <property type="entry name" value="PROTEIN YAE1 HOMOLOG"/>
    <property type="match status" value="1"/>
</dbReference>
<dbReference type="Proteomes" id="UP000193689">
    <property type="component" value="Unassembled WGS sequence"/>
</dbReference>
<organism evidence="11 12">
    <name type="scientific">Pseudomassariella vexata</name>
    <dbReference type="NCBI Taxonomy" id="1141098"/>
    <lineage>
        <taxon>Eukaryota</taxon>
        <taxon>Fungi</taxon>
        <taxon>Dikarya</taxon>
        <taxon>Ascomycota</taxon>
        <taxon>Pezizomycotina</taxon>
        <taxon>Sordariomycetes</taxon>
        <taxon>Xylariomycetidae</taxon>
        <taxon>Amphisphaeriales</taxon>
        <taxon>Pseudomassariaceae</taxon>
        <taxon>Pseudomassariella</taxon>
    </lineage>
</organism>
<dbReference type="InterPro" id="IPR038881">
    <property type="entry name" value="Yae1-like"/>
</dbReference>
<evidence type="ECO:0000256" key="6">
    <source>
        <dbReference type="ARBA" id="ARBA00017286"/>
    </source>
</evidence>
<reference evidence="11 12" key="1">
    <citation type="submission" date="2016-07" db="EMBL/GenBank/DDBJ databases">
        <title>Pervasive Adenine N6-methylation of Active Genes in Fungi.</title>
        <authorList>
            <consortium name="DOE Joint Genome Institute"/>
            <person name="Mondo S.J."/>
            <person name="Dannebaum R.O."/>
            <person name="Kuo R.C."/>
            <person name="Labutti K."/>
            <person name="Haridas S."/>
            <person name="Kuo A."/>
            <person name="Salamov A."/>
            <person name="Ahrendt S.R."/>
            <person name="Lipzen A."/>
            <person name="Sullivan W."/>
            <person name="Andreopoulos W.B."/>
            <person name="Clum A."/>
            <person name="Lindquist E."/>
            <person name="Daum C."/>
            <person name="Ramamoorthy G.K."/>
            <person name="Gryganskyi A."/>
            <person name="Culley D."/>
            <person name="Magnuson J.K."/>
            <person name="James T.Y."/>
            <person name="O'Malley M.A."/>
            <person name="Stajich J.E."/>
            <person name="Spatafora J.W."/>
            <person name="Visel A."/>
            <person name="Grigoriev I.V."/>
        </authorList>
    </citation>
    <scope>NUCLEOTIDE SEQUENCE [LARGE SCALE GENOMIC DNA]</scope>
    <source>
        <strain evidence="11 12">CBS 129021</strain>
    </source>
</reference>
<keyword evidence="12" id="KW-1185">Reference proteome</keyword>
<evidence type="ECO:0000256" key="9">
    <source>
        <dbReference type="ARBA" id="ARBA00023242"/>
    </source>
</evidence>
<evidence type="ECO:0000256" key="7">
    <source>
        <dbReference type="ARBA" id="ARBA00018400"/>
    </source>
</evidence>
<evidence type="ECO:0000256" key="2">
    <source>
        <dbReference type="ARBA" id="ARBA00004123"/>
    </source>
</evidence>
<dbReference type="AlphaFoldDB" id="A0A1Y2E938"/>
<evidence type="ECO:0000313" key="12">
    <source>
        <dbReference type="Proteomes" id="UP000193689"/>
    </source>
</evidence>
<accession>A0A1Y2E938</accession>
<sequence length="204" mass="22178">MHLLPRELHDEDIFIQMVSTPQPAAHAGDPLDDVFGSDSGSPVFAAHRGLESRESHPSDVRRLETEHATAGYREGITAAKATSIQAGFDEGFSLGATIGLKAGQLLGYLEGIAGALRAAGGEDFQHASLQLQNARRELSTDMIFTEQYWNSDGTWKYEIEGLDNGSGGDIVFEDVASGHPVISKWAEVVKREEDRWVLNGEVLD</sequence>
<dbReference type="STRING" id="1141098.A0A1Y2E938"/>
<feature type="domain" description="Essential protein Yae1 N-terminal" evidence="10">
    <location>
        <begin position="71"/>
        <end position="108"/>
    </location>
</feature>
<evidence type="ECO:0000256" key="8">
    <source>
        <dbReference type="ARBA" id="ARBA00022490"/>
    </source>
</evidence>
<evidence type="ECO:0000256" key="5">
    <source>
        <dbReference type="ARBA" id="ARBA00011427"/>
    </source>
</evidence>